<accession>A0A345P6T9</accession>
<sequence length="141" mass="15599">MKRLYIVLTALLISNATFAFETNKPDKKLVAEYLVAAKFEDAANATLAAIVERLPKNTPPEQLAALKNALNKTMGWDATKDQLADLVSNTYTKQELEAYIQFSKTPAGISYSEKITPFSKGFSEIVIQNEANLKKAEQPSK</sequence>
<organism evidence="2 3">
    <name type="scientific">Aquirhabdus parva</name>
    <dbReference type="NCBI Taxonomy" id="2283318"/>
    <lineage>
        <taxon>Bacteria</taxon>
        <taxon>Pseudomonadati</taxon>
        <taxon>Pseudomonadota</taxon>
        <taxon>Gammaproteobacteria</taxon>
        <taxon>Moraxellales</taxon>
        <taxon>Moraxellaceae</taxon>
        <taxon>Aquirhabdus</taxon>
    </lineage>
</organism>
<feature type="chain" id="PRO_5017072308" description="DUF2059 domain-containing protein" evidence="1">
    <location>
        <begin position="20"/>
        <end position="141"/>
    </location>
</feature>
<proteinExistence type="predicted"/>
<evidence type="ECO:0008006" key="4">
    <source>
        <dbReference type="Google" id="ProtNLM"/>
    </source>
</evidence>
<dbReference type="OrthoDB" id="6691539at2"/>
<reference evidence="2 3" key="1">
    <citation type="submission" date="2018-07" db="EMBL/GenBank/DDBJ databases">
        <title>Genome sequencing of Moraxellaceae gen. HYN0046.</title>
        <authorList>
            <person name="Kim M."/>
            <person name="Yi H."/>
        </authorList>
    </citation>
    <scope>NUCLEOTIDE SEQUENCE [LARGE SCALE GENOMIC DNA]</scope>
    <source>
        <strain evidence="2 3">HYN0046</strain>
    </source>
</reference>
<gene>
    <name evidence="2" type="ORF">HYN46_09200</name>
</gene>
<evidence type="ECO:0000313" key="2">
    <source>
        <dbReference type="EMBL" id="AXI02998.1"/>
    </source>
</evidence>
<dbReference type="KEGG" id="mbah:HYN46_09200"/>
<dbReference type="RefSeq" id="WP_114899108.1">
    <property type="nucleotide sequence ID" value="NZ_CP031222.1"/>
</dbReference>
<dbReference type="Proteomes" id="UP000253940">
    <property type="component" value="Chromosome"/>
</dbReference>
<name>A0A345P6T9_9GAMM</name>
<dbReference type="EMBL" id="CP031222">
    <property type="protein sequence ID" value="AXI02998.1"/>
    <property type="molecule type" value="Genomic_DNA"/>
</dbReference>
<keyword evidence="1" id="KW-0732">Signal</keyword>
<protein>
    <recommendedName>
        <fullName evidence="4">DUF2059 domain-containing protein</fullName>
    </recommendedName>
</protein>
<evidence type="ECO:0000313" key="3">
    <source>
        <dbReference type="Proteomes" id="UP000253940"/>
    </source>
</evidence>
<keyword evidence="3" id="KW-1185">Reference proteome</keyword>
<feature type="signal peptide" evidence="1">
    <location>
        <begin position="1"/>
        <end position="19"/>
    </location>
</feature>
<dbReference type="AlphaFoldDB" id="A0A345P6T9"/>
<evidence type="ECO:0000256" key="1">
    <source>
        <dbReference type="SAM" id="SignalP"/>
    </source>
</evidence>